<dbReference type="Proteomes" id="UP000591537">
    <property type="component" value="Unassembled WGS sequence"/>
</dbReference>
<comment type="caution">
    <text evidence="3">The sequence shown here is derived from an EMBL/GenBank/DDBJ whole genome shotgun (WGS) entry which is preliminary data.</text>
</comment>
<dbReference type="AlphaFoldDB" id="A0A7W9WMN0"/>
<dbReference type="EMBL" id="JACHGV010000023">
    <property type="protein sequence ID" value="MBB6081845.1"/>
    <property type="molecule type" value="Genomic_DNA"/>
</dbReference>
<name>A0A7W9WMN0_9ACTN</name>
<proteinExistence type="predicted"/>
<dbReference type="GO" id="GO:0005829">
    <property type="term" value="C:cytosol"/>
    <property type="evidence" value="ECO:0007669"/>
    <property type="project" value="TreeGrafter"/>
</dbReference>
<dbReference type="RefSeq" id="WP_184567933.1">
    <property type="nucleotide sequence ID" value="NZ_BAAARS010000012.1"/>
</dbReference>
<comment type="similarity">
    <text evidence="1">To bacterial alkanal monooxygenase alpha and beta chains.</text>
</comment>
<sequence>MPEPPLRIGLLDFSWVWTSRSPNEALQDTLTLAARAEALGYSRYWLGEHHVQGHACGSPQVLAGVVAAATNSIRVGVGAMLLHYWAPLKLAEDFRLLETLFGRVDLGVGRGRADSLASHRALLDGRAAGDGLLNDQDYGAKVDDLVGHLRNSLALSHPHAGAPVIPESAAMPEVWICGSAGAARHAARTGARFCCTLFHGGIAPPTHLKRYRKEFRPSGELTEPCAAIAVAGVCAETEAEARAMRDRFPNPNYVPTVVGNPEQCKTRIEQFCAEYEVNEVILLDIAPDRCSRMRSAELLAQALGLGS</sequence>
<organism evidence="3 4">
    <name type="scientific">Streptomyces paradoxus</name>
    <dbReference type="NCBI Taxonomy" id="66375"/>
    <lineage>
        <taxon>Bacteria</taxon>
        <taxon>Bacillati</taxon>
        <taxon>Actinomycetota</taxon>
        <taxon>Actinomycetes</taxon>
        <taxon>Kitasatosporales</taxon>
        <taxon>Streptomycetaceae</taxon>
        <taxon>Streptomyces</taxon>
    </lineage>
</organism>
<evidence type="ECO:0000259" key="2">
    <source>
        <dbReference type="Pfam" id="PF00296"/>
    </source>
</evidence>
<feature type="domain" description="Luciferase-like" evidence="2">
    <location>
        <begin position="14"/>
        <end position="247"/>
    </location>
</feature>
<dbReference type="InterPro" id="IPR011251">
    <property type="entry name" value="Luciferase-like_dom"/>
</dbReference>
<keyword evidence="4" id="KW-1185">Reference proteome</keyword>
<reference evidence="3 4" key="1">
    <citation type="submission" date="2020-08" db="EMBL/GenBank/DDBJ databases">
        <title>Genomic Encyclopedia of Type Strains, Phase IV (KMG-IV): sequencing the most valuable type-strain genomes for metagenomic binning, comparative biology and taxonomic classification.</title>
        <authorList>
            <person name="Goeker M."/>
        </authorList>
    </citation>
    <scope>NUCLEOTIDE SEQUENCE [LARGE SCALE GENOMIC DNA]</scope>
    <source>
        <strain evidence="3 4">DSM 43350</strain>
    </source>
</reference>
<dbReference type="SUPFAM" id="SSF51679">
    <property type="entry name" value="Bacterial luciferase-like"/>
    <property type="match status" value="1"/>
</dbReference>
<evidence type="ECO:0000256" key="1">
    <source>
        <dbReference type="ARBA" id="ARBA00007789"/>
    </source>
</evidence>
<dbReference type="GO" id="GO:0016705">
    <property type="term" value="F:oxidoreductase activity, acting on paired donors, with incorporation or reduction of molecular oxygen"/>
    <property type="evidence" value="ECO:0007669"/>
    <property type="project" value="InterPro"/>
</dbReference>
<dbReference type="InterPro" id="IPR036661">
    <property type="entry name" value="Luciferase-like_sf"/>
</dbReference>
<dbReference type="InterPro" id="IPR050766">
    <property type="entry name" value="Bact_Lucif_Oxidored"/>
</dbReference>
<gene>
    <name evidence="3" type="ORF">HNR57_007808</name>
</gene>
<evidence type="ECO:0000313" key="3">
    <source>
        <dbReference type="EMBL" id="MBB6081845.1"/>
    </source>
</evidence>
<dbReference type="Gene3D" id="3.20.20.30">
    <property type="entry name" value="Luciferase-like domain"/>
    <property type="match status" value="1"/>
</dbReference>
<dbReference type="PANTHER" id="PTHR30137:SF6">
    <property type="entry name" value="LUCIFERASE-LIKE MONOOXYGENASE"/>
    <property type="match status" value="1"/>
</dbReference>
<dbReference type="InterPro" id="IPR019949">
    <property type="entry name" value="CmoO-like"/>
</dbReference>
<dbReference type="NCBIfam" id="TIGR03558">
    <property type="entry name" value="oxido_grp_1"/>
    <property type="match status" value="1"/>
</dbReference>
<dbReference type="Pfam" id="PF00296">
    <property type="entry name" value="Bac_luciferase"/>
    <property type="match status" value="1"/>
</dbReference>
<dbReference type="PANTHER" id="PTHR30137">
    <property type="entry name" value="LUCIFERASE-LIKE MONOOXYGENASE"/>
    <property type="match status" value="1"/>
</dbReference>
<protein>
    <submittedName>
        <fullName evidence="3">Luciferase family oxidoreductase group 1</fullName>
    </submittedName>
</protein>
<accession>A0A7W9WMN0</accession>
<evidence type="ECO:0000313" key="4">
    <source>
        <dbReference type="Proteomes" id="UP000591537"/>
    </source>
</evidence>